<sequence>MGITVKNVIKKLKPDVSEFVMKELEKLDSKCYLQRHESDYRFNIHQKENRKINLPTSGGAPCMRAYVYGNLMFTEDNIYLSNKCISNSEALEHDSYRSIYENQYNKFVKKLEDKNNEQDMKKFKDENFIKKDEDGMEGIKITDENVDEIVDSLLSNIPPFSEEYIKMFSDL</sequence>
<gene>
    <name evidence="2" type="ORF">CLCOS_28120</name>
    <name evidence="1" type="ORF">WX73_02196</name>
</gene>
<keyword evidence="4" id="KW-1185">Reference proteome</keyword>
<evidence type="ECO:0000313" key="3">
    <source>
        <dbReference type="Proteomes" id="UP000077384"/>
    </source>
</evidence>
<organism evidence="1 3">
    <name type="scientific">Clostridium coskatii</name>
    <dbReference type="NCBI Taxonomy" id="1705578"/>
    <lineage>
        <taxon>Bacteria</taxon>
        <taxon>Bacillati</taxon>
        <taxon>Bacillota</taxon>
        <taxon>Clostridia</taxon>
        <taxon>Eubacteriales</taxon>
        <taxon>Clostridiaceae</taxon>
        <taxon>Clostridium</taxon>
    </lineage>
</organism>
<dbReference type="EMBL" id="LROR01000055">
    <property type="protein sequence ID" value="OBR92750.1"/>
    <property type="molecule type" value="Genomic_DNA"/>
</dbReference>
<comment type="caution">
    <text evidence="1">The sequence shown here is derived from an EMBL/GenBank/DDBJ whole genome shotgun (WGS) entry which is preliminary data.</text>
</comment>
<evidence type="ECO:0000313" key="2">
    <source>
        <dbReference type="EMBL" id="OBR92750.1"/>
    </source>
</evidence>
<dbReference type="PATRIC" id="fig|1705578.3.peg.2457"/>
<dbReference type="RefSeq" id="WP_063602139.1">
    <property type="nucleotide sequence ID" value="NZ_LITQ01000032.1"/>
</dbReference>
<name>A0A168R6E5_9CLOT</name>
<evidence type="ECO:0000313" key="4">
    <source>
        <dbReference type="Proteomes" id="UP000093694"/>
    </source>
</evidence>
<proteinExistence type="predicted"/>
<dbReference type="EMBL" id="LITQ01000032">
    <property type="protein sequence ID" value="OAA90108.1"/>
    <property type="molecule type" value="Genomic_DNA"/>
</dbReference>
<dbReference type="AlphaFoldDB" id="A0A168R6E5"/>
<dbReference type="Proteomes" id="UP000077384">
    <property type="component" value="Unassembled WGS sequence"/>
</dbReference>
<evidence type="ECO:0000313" key="1">
    <source>
        <dbReference type="EMBL" id="OAA90108.1"/>
    </source>
</evidence>
<dbReference type="Proteomes" id="UP000093694">
    <property type="component" value="Unassembled WGS sequence"/>
</dbReference>
<protein>
    <submittedName>
        <fullName evidence="1">Uncharacterized protein</fullName>
    </submittedName>
</protein>
<reference evidence="2 4" key="2">
    <citation type="journal article" date="2016" name="Front. Microbiol.">
        <title>Industrial Acetogenic Biocatalysts: A Comparative Metabolic and Genomic Analysis.</title>
        <authorList>
            <person name="Bengelsdorf F."/>
            <person name="Poehlein A."/>
            <person name="Sonja S."/>
            <person name="Erz C."/>
            <person name="Hummel T."/>
            <person name="Hoffmeister S."/>
            <person name="Daniel R."/>
            <person name="Durre P."/>
        </authorList>
    </citation>
    <scope>NUCLEOTIDE SEQUENCE [LARGE SCALE GENOMIC DNA]</scope>
    <source>
        <strain evidence="2 4">PTA-10522</strain>
    </source>
</reference>
<reference evidence="1 3" key="1">
    <citation type="journal article" date="2015" name="Biotechnol. Bioeng.">
        <title>Genome sequence and phenotypic characterization of Caulobacter segnis.</title>
        <authorList>
            <person name="Patel S."/>
            <person name="Fletcher B."/>
            <person name="Scott D.C."/>
            <person name="Ely B."/>
        </authorList>
    </citation>
    <scope>NUCLEOTIDE SEQUENCE [LARGE SCALE GENOMIC DNA]</scope>
    <source>
        <strain evidence="1 3">PS02</strain>
    </source>
</reference>
<accession>A0A168R6E5</accession>